<sequence length="180" mass="19745">MAFIILIGIKGNATPHNDELSRQMMDFKDEDNRNHQRAINRFSELAIDKVGRLVIRGGGGRFVESPFSIAIVPSHTSGRISPALIEVAERVVRTYRRGNVDCCLERTRTVPSAHREGGDRSISGHMSTIRVKGGNLRGRNVLLLDDVKTTGGEPVCLFLFTGVCRCRCNNSIVAVGNGNL</sequence>
<evidence type="ECO:0000313" key="1">
    <source>
        <dbReference type="EMBL" id="STV49660.1"/>
    </source>
</evidence>
<proteinExistence type="predicted"/>
<accession>A0A378BQD8</accession>
<dbReference type="AlphaFoldDB" id="A0A378BQD8"/>
<dbReference type="SUPFAM" id="SSF53271">
    <property type="entry name" value="PRTase-like"/>
    <property type="match status" value="1"/>
</dbReference>
<reference evidence="1 2" key="1">
    <citation type="submission" date="2018-06" db="EMBL/GenBank/DDBJ databases">
        <authorList>
            <consortium name="Pathogen Informatics"/>
            <person name="Doyle S."/>
        </authorList>
    </citation>
    <scope>NUCLEOTIDE SEQUENCE [LARGE SCALE GENOMIC DNA]</scope>
    <source>
        <strain evidence="1 2">NCTC5050</strain>
    </source>
</reference>
<organism evidence="1 2">
    <name type="scientific">Klebsiella pneumoniae subsp. ozaenae</name>
    <dbReference type="NCBI Taxonomy" id="574"/>
    <lineage>
        <taxon>Bacteria</taxon>
        <taxon>Pseudomonadati</taxon>
        <taxon>Pseudomonadota</taxon>
        <taxon>Gammaproteobacteria</taxon>
        <taxon>Enterobacterales</taxon>
        <taxon>Enterobacteriaceae</taxon>
        <taxon>Klebsiella/Raoultella group</taxon>
        <taxon>Klebsiella</taxon>
        <taxon>Klebsiella pneumoniae complex</taxon>
    </lineage>
</organism>
<gene>
    <name evidence="1" type="ORF">NCTC5050_05490</name>
</gene>
<evidence type="ECO:0000313" key="2">
    <source>
        <dbReference type="Proteomes" id="UP000255382"/>
    </source>
</evidence>
<dbReference type="Proteomes" id="UP000255382">
    <property type="component" value="Unassembled WGS sequence"/>
</dbReference>
<keyword evidence="2" id="KW-1185">Reference proteome</keyword>
<dbReference type="EMBL" id="UGLZ01000005">
    <property type="protein sequence ID" value="STV49660.1"/>
    <property type="molecule type" value="Genomic_DNA"/>
</dbReference>
<dbReference type="InterPro" id="IPR029057">
    <property type="entry name" value="PRTase-like"/>
</dbReference>
<protein>
    <submittedName>
        <fullName evidence="1">Uncharacterized protein</fullName>
    </submittedName>
</protein>
<name>A0A378BQD8_KLEPO</name>